<reference evidence="1 2" key="1">
    <citation type="journal article" date="2019" name="Philos. Trans. R. Soc. Lond., B, Biol. Sci.">
        <title>Ant behaviour and brain gene expression of defending hosts depend on the ecological success of the intruding social parasite.</title>
        <authorList>
            <person name="Kaur R."/>
            <person name="Stoldt M."/>
            <person name="Jongepier E."/>
            <person name="Feldmeyer B."/>
            <person name="Menzel F."/>
            <person name="Bornberg-Bauer E."/>
            <person name="Foitzik S."/>
        </authorList>
    </citation>
    <scope>NUCLEOTIDE SEQUENCE [LARGE SCALE GENOMIC DNA]</scope>
    <source>
        <tissue evidence="1">Whole body</tissue>
    </source>
</reference>
<name>A0A4S2KTE1_9HYME</name>
<comment type="caution">
    <text evidence="1">The sequence shown here is derived from an EMBL/GenBank/DDBJ whole genome shotgun (WGS) entry which is preliminary data.</text>
</comment>
<dbReference type="AlphaFoldDB" id="A0A4S2KTE1"/>
<keyword evidence="2" id="KW-1185">Reference proteome</keyword>
<evidence type="ECO:0000313" key="1">
    <source>
        <dbReference type="EMBL" id="TGZ52806.1"/>
    </source>
</evidence>
<sequence>MRIGAWRPIASHSSDIIILRALSFLRPTPRPTLTRTRPSARPLCSVNCHRPFPGEIGPTRQDYFFATTEPSKLELHRKHLKYFSTLVSQISGYYPKSATSANLLAQPFQRFESVVSET</sequence>
<gene>
    <name evidence="1" type="ORF">DBV15_12134</name>
</gene>
<dbReference type="EMBL" id="QBLH01001184">
    <property type="protein sequence ID" value="TGZ52806.1"/>
    <property type="molecule type" value="Genomic_DNA"/>
</dbReference>
<accession>A0A4S2KTE1</accession>
<organism evidence="1 2">
    <name type="scientific">Temnothorax longispinosus</name>
    <dbReference type="NCBI Taxonomy" id="300112"/>
    <lineage>
        <taxon>Eukaryota</taxon>
        <taxon>Metazoa</taxon>
        <taxon>Ecdysozoa</taxon>
        <taxon>Arthropoda</taxon>
        <taxon>Hexapoda</taxon>
        <taxon>Insecta</taxon>
        <taxon>Pterygota</taxon>
        <taxon>Neoptera</taxon>
        <taxon>Endopterygota</taxon>
        <taxon>Hymenoptera</taxon>
        <taxon>Apocrita</taxon>
        <taxon>Aculeata</taxon>
        <taxon>Formicoidea</taxon>
        <taxon>Formicidae</taxon>
        <taxon>Myrmicinae</taxon>
        <taxon>Temnothorax</taxon>
    </lineage>
</organism>
<dbReference type="Proteomes" id="UP000310200">
    <property type="component" value="Unassembled WGS sequence"/>
</dbReference>
<protein>
    <submittedName>
        <fullName evidence="1">Uncharacterized protein</fullName>
    </submittedName>
</protein>
<evidence type="ECO:0000313" key="2">
    <source>
        <dbReference type="Proteomes" id="UP000310200"/>
    </source>
</evidence>
<proteinExistence type="predicted"/>